<dbReference type="Gene3D" id="3.40.50.1980">
    <property type="entry name" value="Nitrogenase molybdenum iron protein domain"/>
    <property type="match status" value="2"/>
</dbReference>
<gene>
    <name evidence="4" type="ORF">K6Y31_00110</name>
</gene>
<organism evidence="4 5">
    <name type="scientific">Motilimonas cestriensis</name>
    <dbReference type="NCBI Taxonomy" id="2742685"/>
    <lineage>
        <taxon>Bacteria</taxon>
        <taxon>Pseudomonadati</taxon>
        <taxon>Pseudomonadota</taxon>
        <taxon>Gammaproteobacteria</taxon>
        <taxon>Alteromonadales</taxon>
        <taxon>Alteromonadales genera incertae sedis</taxon>
        <taxon>Motilimonas</taxon>
    </lineage>
</organism>
<dbReference type="CDD" id="cd01144">
    <property type="entry name" value="BtuF"/>
    <property type="match status" value="1"/>
</dbReference>
<name>A0ABS8W635_9GAMM</name>
<proteinExistence type="predicted"/>
<keyword evidence="1 2" id="KW-0732">Signal</keyword>
<dbReference type="Pfam" id="PF01497">
    <property type="entry name" value="Peripla_BP_2"/>
    <property type="match status" value="1"/>
</dbReference>
<dbReference type="PROSITE" id="PS50983">
    <property type="entry name" value="FE_B12_PBP"/>
    <property type="match status" value="1"/>
</dbReference>
<evidence type="ECO:0000313" key="5">
    <source>
        <dbReference type="Proteomes" id="UP001201273"/>
    </source>
</evidence>
<dbReference type="NCBIfam" id="NF038402">
    <property type="entry name" value="TroA_like"/>
    <property type="match status" value="1"/>
</dbReference>
<dbReference type="InterPro" id="IPR050902">
    <property type="entry name" value="ABC_Transporter_SBP"/>
</dbReference>
<dbReference type="SUPFAM" id="SSF53807">
    <property type="entry name" value="Helical backbone' metal receptor"/>
    <property type="match status" value="1"/>
</dbReference>
<reference evidence="4 5" key="1">
    <citation type="journal article" date="2022" name="Environ. Microbiol. Rep.">
        <title>Eco-phylogenetic analyses reveal divergent evolution of vitamin B12 metabolism in the marine bacterial family 'Psychromonadaceae'.</title>
        <authorList>
            <person name="Jin X."/>
            <person name="Yang Y."/>
            <person name="Cao H."/>
            <person name="Gao B."/>
            <person name="Zhao Z."/>
        </authorList>
    </citation>
    <scope>NUCLEOTIDE SEQUENCE [LARGE SCALE GENOMIC DNA]</scope>
    <source>
        <strain evidence="4 5">MKS20</strain>
    </source>
</reference>
<feature type="chain" id="PRO_5047134797" evidence="2">
    <location>
        <begin position="29"/>
        <end position="300"/>
    </location>
</feature>
<keyword evidence="5" id="KW-1185">Reference proteome</keyword>
<evidence type="ECO:0000256" key="2">
    <source>
        <dbReference type="SAM" id="SignalP"/>
    </source>
</evidence>
<dbReference type="InterPro" id="IPR002491">
    <property type="entry name" value="ABC_transptr_periplasmic_BD"/>
</dbReference>
<evidence type="ECO:0000259" key="3">
    <source>
        <dbReference type="PROSITE" id="PS50983"/>
    </source>
</evidence>
<accession>A0ABS8W635</accession>
<dbReference type="Proteomes" id="UP001201273">
    <property type="component" value="Unassembled WGS sequence"/>
</dbReference>
<dbReference type="PANTHER" id="PTHR30535">
    <property type="entry name" value="VITAMIN B12-BINDING PROTEIN"/>
    <property type="match status" value="1"/>
</dbReference>
<protein>
    <submittedName>
        <fullName evidence="4">Cobalamin-binding protein</fullName>
    </submittedName>
</protein>
<feature type="signal peptide" evidence="2">
    <location>
        <begin position="1"/>
        <end position="28"/>
    </location>
</feature>
<dbReference type="RefSeq" id="WP_233050846.1">
    <property type="nucleotide sequence ID" value="NZ_JAIMJA010000001.1"/>
</dbReference>
<evidence type="ECO:0000256" key="1">
    <source>
        <dbReference type="ARBA" id="ARBA00022729"/>
    </source>
</evidence>
<dbReference type="EMBL" id="JAIMJA010000001">
    <property type="protein sequence ID" value="MCE2593223.1"/>
    <property type="molecule type" value="Genomic_DNA"/>
</dbReference>
<sequence length="300" mass="32660">MIKSFISLVKASALAGVGLMLVTAHVAAESQQVIKQPIKQPVKRIITLSPHSAEMLFAIGQGDKIVGTTRFTDYPEAAKSIPVVGGYNGLNIEQIIQLEPDVIISWGSGNSARELNQLSSLGLTLVDSDTKTLAGIADTIIMLGELTGAQEKAKQVANDYLKQLQLAQAKYSDAPKVTVFYQLWPNPLRTVAKGSWVQQYIEVCGGENPFYDNPAQYPVISTESVLSVAPQAIIMTDEVGQKQTINWQQWYAIPAVANDAIFTLNADWLHRATPRSILGVNALCDALDQVRQQKLKPKSS</sequence>
<evidence type="ECO:0000313" key="4">
    <source>
        <dbReference type="EMBL" id="MCE2593223.1"/>
    </source>
</evidence>
<dbReference type="InterPro" id="IPR054828">
    <property type="entry name" value="Vit_B12_bind_prot"/>
</dbReference>
<comment type="caution">
    <text evidence="4">The sequence shown here is derived from an EMBL/GenBank/DDBJ whole genome shotgun (WGS) entry which is preliminary data.</text>
</comment>
<dbReference type="PANTHER" id="PTHR30535:SF34">
    <property type="entry name" value="MOLYBDATE-BINDING PROTEIN MOLA"/>
    <property type="match status" value="1"/>
</dbReference>
<feature type="domain" description="Fe/B12 periplasmic-binding" evidence="3">
    <location>
        <begin position="44"/>
        <end position="291"/>
    </location>
</feature>